<dbReference type="AlphaFoldDB" id="A0A4Y4C3P8"/>
<feature type="transmembrane region" description="Helical" evidence="1">
    <location>
        <begin position="92"/>
        <end position="111"/>
    </location>
</feature>
<sequence>MVDKQRDYRRWNLIISGATCLVAAIVVVPLVAGVSGWRFFAGMTMFVFIAILGFWSTRNNQKKPSRFLPTVFFSFGAIVGIAYLILGDITPALSAIMTGLVFGAFSMQSSMNKKLGFQEH</sequence>
<keyword evidence="1" id="KW-1133">Transmembrane helix</keyword>
<organism evidence="2 3">
    <name type="scientific">Corynebacterium variabile</name>
    <dbReference type="NCBI Taxonomy" id="1727"/>
    <lineage>
        <taxon>Bacteria</taxon>
        <taxon>Bacillati</taxon>
        <taxon>Actinomycetota</taxon>
        <taxon>Actinomycetes</taxon>
        <taxon>Mycobacteriales</taxon>
        <taxon>Corynebacteriaceae</taxon>
        <taxon>Corynebacterium</taxon>
    </lineage>
</organism>
<evidence type="ECO:0000313" key="3">
    <source>
        <dbReference type="Proteomes" id="UP000319986"/>
    </source>
</evidence>
<reference evidence="2 3" key="1">
    <citation type="submission" date="2019-06" db="EMBL/GenBank/DDBJ databases">
        <title>Whole genome shotgun sequence of Corynebacterium variabile NBRC 15286.</title>
        <authorList>
            <person name="Hosoyama A."/>
            <person name="Uohara A."/>
            <person name="Ohji S."/>
            <person name="Ichikawa N."/>
        </authorList>
    </citation>
    <scope>NUCLEOTIDE SEQUENCE [LARGE SCALE GENOMIC DNA]</scope>
    <source>
        <strain evidence="2 3">NBRC 15286</strain>
    </source>
</reference>
<dbReference type="Proteomes" id="UP000319986">
    <property type="component" value="Unassembled WGS sequence"/>
</dbReference>
<keyword evidence="1" id="KW-0472">Membrane</keyword>
<name>A0A4Y4C3P8_9CORY</name>
<protein>
    <submittedName>
        <fullName evidence="2">Uncharacterized protein</fullName>
    </submittedName>
</protein>
<feature type="transmembrane region" description="Helical" evidence="1">
    <location>
        <begin position="12"/>
        <end position="31"/>
    </location>
</feature>
<gene>
    <name evidence="2" type="ORF">CVA01_29650</name>
</gene>
<feature type="transmembrane region" description="Helical" evidence="1">
    <location>
        <begin position="67"/>
        <end position="86"/>
    </location>
</feature>
<dbReference type="EMBL" id="BJNT01000044">
    <property type="protein sequence ID" value="GEC87651.1"/>
    <property type="molecule type" value="Genomic_DNA"/>
</dbReference>
<feature type="transmembrane region" description="Helical" evidence="1">
    <location>
        <begin position="37"/>
        <end position="55"/>
    </location>
</feature>
<comment type="caution">
    <text evidence="2">The sequence shown here is derived from an EMBL/GenBank/DDBJ whole genome shotgun (WGS) entry which is preliminary data.</text>
</comment>
<accession>A0A4Y4C3P8</accession>
<evidence type="ECO:0000313" key="2">
    <source>
        <dbReference type="EMBL" id="GEC87651.1"/>
    </source>
</evidence>
<keyword evidence="1" id="KW-0812">Transmembrane</keyword>
<proteinExistence type="predicted"/>
<evidence type="ECO:0000256" key="1">
    <source>
        <dbReference type="SAM" id="Phobius"/>
    </source>
</evidence>